<feature type="transmembrane region" description="Helical" evidence="1">
    <location>
        <begin position="136"/>
        <end position="160"/>
    </location>
</feature>
<evidence type="ECO:0000313" key="3">
    <source>
        <dbReference type="EMBL" id="EDP24543.1"/>
    </source>
</evidence>
<dbReference type="InterPro" id="IPR003675">
    <property type="entry name" value="Rce1/LyrA-like_dom"/>
</dbReference>
<reference evidence="3 4" key="2">
    <citation type="submission" date="2007-09" db="EMBL/GenBank/DDBJ databases">
        <authorList>
            <person name="Fulton L."/>
            <person name="Clifton S."/>
            <person name="Fulton B."/>
            <person name="Xu J."/>
            <person name="Minx P."/>
            <person name="Pepin K.H."/>
            <person name="Johnson M."/>
            <person name="Thiruvilangam P."/>
            <person name="Bhonagiri V."/>
            <person name="Nash W.E."/>
            <person name="Mardis E.R."/>
            <person name="Wilson R.K."/>
        </authorList>
    </citation>
    <scope>NUCLEOTIDE SEQUENCE [LARGE SCALE GENOMIC DNA]</scope>
    <source>
        <strain evidence="3 4">ATCC 33270</strain>
    </source>
</reference>
<feature type="domain" description="CAAX prenyl protease 2/Lysostaphin resistance protein A-like" evidence="2">
    <location>
        <begin position="136"/>
        <end position="231"/>
    </location>
</feature>
<protein>
    <submittedName>
        <fullName evidence="3">CAAX amino terminal protease family protein</fullName>
    </submittedName>
</protein>
<feature type="transmembrane region" description="Helical" evidence="1">
    <location>
        <begin position="92"/>
        <end position="116"/>
    </location>
</feature>
<dbReference type="Proteomes" id="UP000003162">
    <property type="component" value="Unassembled WGS sequence"/>
</dbReference>
<proteinExistence type="predicted"/>
<dbReference type="AlphaFoldDB" id="A8SJS5"/>
<organism evidence="3 4">
    <name type="scientific">Parvimonas micra ATCC 33270</name>
    <dbReference type="NCBI Taxonomy" id="411465"/>
    <lineage>
        <taxon>Bacteria</taxon>
        <taxon>Bacillati</taxon>
        <taxon>Bacillota</taxon>
        <taxon>Tissierellia</taxon>
        <taxon>Tissierellales</taxon>
        <taxon>Peptoniphilaceae</taxon>
        <taxon>Parvimonas</taxon>
    </lineage>
</organism>
<sequence length="241" mass="28253">MIGVRFMAKIKRSIIIGFIILYLVLMSGQMENLVTFLNKGKMYSWGIDFVNVVRKYEIALYVIIIFSSLFLRNVNSIEKNSEKFKMKNLKKYILSVIISLTLIIVFGIVLTKLLYYFKISGDSYGKTDYFAFQYTYLNYVFITLFSAYAEEIIFRGYFFGTLYDVFKGTDKYVRFFTASLISGIIFGILHEGLFDYRMIQYVFMSIVLSYQYKYCKNIYVVGFTHHCVNIVGMGINMFLLN</sequence>
<reference evidence="3 4" key="1">
    <citation type="submission" date="2007-09" db="EMBL/GenBank/DDBJ databases">
        <title>Draft genome sequence of Peptostreptococcus micros (ATCC 33270).</title>
        <authorList>
            <person name="Sudarsanam P."/>
            <person name="Ley R."/>
            <person name="Guruge J."/>
            <person name="Turnbaugh P.J."/>
            <person name="Mahowald M."/>
            <person name="Liep D."/>
            <person name="Gordon J."/>
        </authorList>
    </citation>
    <scope>NUCLEOTIDE SEQUENCE [LARGE SCALE GENOMIC DNA]</scope>
    <source>
        <strain evidence="3 4">ATCC 33270</strain>
    </source>
</reference>
<keyword evidence="3" id="KW-0378">Hydrolase</keyword>
<dbReference type="Pfam" id="PF02517">
    <property type="entry name" value="Rce1-like"/>
    <property type="match status" value="1"/>
</dbReference>
<feature type="transmembrane region" description="Helical" evidence="1">
    <location>
        <begin position="172"/>
        <end position="190"/>
    </location>
</feature>
<feature type="transmembrane region" description="Helical" evidence="1">
    <location>
        <begin position="219"/>
        <end position="240"/>
    </location>
</feature>
<dbReference type="GO" id="GO:0080120">
    <property type="term" value="P:CAAX-box protein maturation"/>
    <property type="evidence" value="ECO:0007669"/>
    <property type="project" value="UniProtKB-ARBA"/>
</dbReference>
<evidence type="ECO:0000259" key="2">
    <source>
        <dbReference type="Pfam" id="PF02517"/>
    </source>
</evidence>
<keyword evidence="1" id="KW-1133">Transmembrane helix</keyword>
<evidence type="ECO:0000313" key="4">
    <source>
        <dbReference type="Proteomes" id="UP000003162"/>
    </source>
</evidence>
<evidence type="ECO:0000256" key="1">
    <source>
        <dbReference type="SAM" id="Phobius"/>
    </source>
</evidence>
<feature type="transmembrane region" description="Helical" evidence="1">
    <location>
        <begin position="54"/>
        <end position="71"/>
    </location>
</feature>
<dbReference type="GO" id="GO:0006508">
    <property type="term" value="P:proteolysis"/>
    <property type="evidence" value="ECO:0007669"/>
    <property type="project" value="UniProtKB-KW"/>
</dbReference>
<dbReference type="EMBL" id="ABEE02000015">
    <property type="protein sequence ID" value="EDP24543.1"/>
    <property type="molecule type" value="Genomic_DNA"/>
</dbReference>
<keyword evidence="1" id="KW-0472">Membrane</keyword>
<comment type="caution">
    <text evidence="3">The sequence shown here is derived from an EMBL/GenBank/DDBJ whole genome shotgun (WGS) entry which is preliminary data.</text>
</comment>
<gene>
    <name evidence="3" type="ORF">PEPMIC_00392</name>
</gene>
<keyword evidence="3" id="KW-0645">Protease</keyword>
<dbReference type="HOGENOM" id="CLU_1150970_0_0_9"/>
<dbReference type="GO" id="GO:0004175">
    <property type="term" value="F:endopeptidase activity"/>
    <property type="evidence" value="ECO:0007669"/>
    <property type="project" value="UniProtKB-ARBA"/>
</dbReference>
<keyword evidence="1" id="KW-0812">Transmembrane</keyword>
<accession>A8SJS5</accession>
<name>A8SJS5_9FIRM</name>